<evidence type="ECO:0000256" key="8">
    <source>
        <dbReference type="ARBA" id="ARBA00023170"/>
    </source>
</evidence>
<feature type="transmembrane region" description="Helical" evidence="12">
    <location>
        <begin position="376"/>
        <end position="396"/>
    </location>
</feature>
<dbReference type="InterPro" id="IPR000276">
    <property type="entry name" value="GPCR_Rhodpsn"/>
</dbReference>
<feature type="transmembrane region" description="Helical" evidence="12">
    <location>
        <begin position="571"/>
        <end position="599"/>
    </location>
</feature>
<feature type="transmembrane region" description="Helical" evidence="12">
    <location>
        <begin position="1010"/>
        <end position="1033"/>
    </location>
</feature>
<feature type="transmembrane region" description="Helical" evidence="12">
    <location>
        <begin position="191"/>
        <end position="214"/>
    </location>
</feature>
<keyword evidence="4 12" id="KW-1133">Transmembrane helix</keyword>
<feature type="transmembrane region" description="Helical" evidence="12">
    <location>
        <begin position="28"/>
        <end position="52"/>
    </location>
</feature>
<feature type="transmembrane region" description="Helical" evidence="12">
    <location>
        <begin position="669"/>
        <end position="692"/>
    </location>
</feature>
<feature type="transmembrane region" description="Helical" evidence="12">
    <location>
        <begin position="246"/>
        <end position="266"/>
    </location>
</feature>
<feature type="transmembrane region" description="Helical" evidence="12">
    <location>
        <begin position="543"/>
        <end position="565"/>
    </location>
</feature>
<evidence type="ECO:0000256" key="12">
    <source>
        <dbReference type="SAM" id="Phobius"/>
    </source>
</evidence>
<keyword evidence="3 11" id="KW-0812">Transmembrane</keyword>
<feature type="transmembrane region" description="Helical" evidence="12">
    <location>
        <begin position="64"/>
        <end position="83"/>
    </location>
</feature>
<dbReference type="AlphaFoldDB" id="A0A315V7W3"/>
<dbReference type="GO" id="GO:0001594">
    <property type="term" value="F:trace-amine receptor activity"/>
    <property type="evidence" value="ECO:0007669"/>
    <property type="project" value="TreeGrafter"/>
</dbReference>
<proteinExistence type="inferred from homology"/>
<feature type="domain" description="G-protein coupled receptors family 1 profile" evidence="13">
    <location>
        <begin position="44"/>
        <end position="295"/>
    </location>
</feature>
<feature type="transmembrane region" description="Helical" evidence="12">
    <location>
        <begin position="426"/>
        <end position="447"/>
    </location>
</feature>
<dbReference type="Proteomes" id="UP000250572">
    <property type="component" value="Unassembled WGS sequence"/>
</dbReference>
<dbReference type="FunFam" id="1.20.1070.10:FF:000030">
    <property type="entry name" value="trace amine-associated receptor 1"/>
    <property type="match status" value="2"/>
</dbReference>
<accession>A0A315V7W3</accession>
<evidence type="ECO:0000256" key="5">
    <source>
        <dbReference type="ARBA" id="ARBA00023040"/>
    </source>
</evidence>
<evidence type="ECO:0000256" key="7">
    <source>
        <dbReference type="ARBA" id="ARBA00023157"/>
    </source>
</evidence>
<evidence type="ECO:0000259" key="13">
    <source>
        <dbReference type="PROSITE" id="PS50262"/>
    </source>
</evidence>
<organism evidence="14 15">
    <name type="scientific">Gambusia affinis</name>
    <name type="common">Western mosquitofish</name>
    <name type="synonym">Heterandria affinis</name>
    <dbReference type="NCBI Taxonomy" id="33528"/>
    <lineage>
        <taxon>Eukaryota</taxon>
        <taxon>Metazoa</taxon>
        <taxon>Chordata</taxon>
        <taxon>Craniata</taxon>
        <taxon>Vertebrata</taxon>
        <taxon>Euteleostomi</taxon>
        <taxon>Actinopterygii</taxon>
        <taxon>Neopterygii</taxon>
        <taxon>Teleostei</taxon>
        <taxon>Neoteleostei</taxon>
        <taxon>Acanthomorphata</taxon>
        <taxon>Ovalentaria</taxon>
        <taxon>Atherinomorphae</taxon>
        <taxon>Cyprinodontiformes</taxon>
        <taxon>Poeciliidae</taxon>
        <taxon>Poeciliinae</taxon>
        <taxon>Gambusia</taxon>
    </lineage>
</organism>
<comment type="caution">
    <text evidence="14">The sequence shown here is derived from an EMBL/GenBank/DDBJ whole genome shotgun (WGS) entry which is preliminary data.</text>
</comment>
<feature type="transmembrane region" description="Helical" evidence="12">
    <location>
        <begin position="507"/>
        <end position="531"/>
    </location>
</feature>
<dbReference type="PRINTS" id="PR00237">
    <property type="entry name" value="GPCRRHODOPSN"/>
</dbReference>
<feature type="transmembrane region" description="Helical" evidence="12">
    <location>
        <begin position="961"/>
        <end position="980"/>
    </location>
</feature>
<comment type="subcellular location">
    <subcellularLocation>
        <location evidence="1">Cell membrane</location>
        <topology evidence="1">Multi-pass membrane protein</topology>
    </subcellularLocation>
</comment>
<evidence type="ECO:0000256" key="6">
    <source>
        <dbReference type="ARBA" id="ARBA00023136"/>
    </source>
</evidence>
<dbReference type="InterPro" id="IPR017452">
    <property type="entry name" value="GPCR_Rhodpsn_7TM"/>
</dbReference>
<keyword evidence="10 11" id="KW-0807">Transducer</keyword>
<feature type="transmembrane region" description="Helical" evidence="12">
    <location>
        <begin position="847"/>
        <end position="871"/>
    </location>
</feature>
<name>A0A315V7W3_GAMAF</name>
<evidence type="ECO:0000256" key="3">
    <source>
        <dbReference type="ARBA" id="ARBA00022692"/>
    </source>
</evidence>
<evidence type="ECO:0000313" key="14">
    <source>
        <dbReference type="EMBL" id="PWA19409.1"/>
    </source>
</evidence>
<feature type="transmembrane region" description="Helical" evidence="12">
    <location>
        <begin position="758"/>
        <end position="778"/>
    </location>
</feature>
<keyword evidence="8 11" id="KW-0675">Receptor</keyword>
<evidence type="ECO:0000256" key="11">
    <source>
        <dbReference type="RuleBase" id="RU000688"/>
    </source>
</evidence>
<dbReference type="GO" id="GO:0005886">
    <property type="term" value="C:plasma membrane"/>
    <property type="evidence" value="ECO:0007669"/>
    <property type="project" value="UniProtKB-SubCell"/>
</dbReference>
<reference evidence="14 15" key="1">
    <citation type="journal article" date="2018" name="G3 (Bethesda)">
        <title>A High-Quality Reference Genome for the Invasive Mosquitofish Gambusia affinis Using a Chicago Library.</title>
        <authorList>
            <person name="Hoffberg S.L."/>
            <person name="Troendle N.J."/>
            <person name="Glenn T.C."/>
            <person name="Mahmud O."/>
            <person name="Louha S."/>
            <person name="Chalopin D."/>
            <person name="Bennetzen J.L."/>
            <person name="Mauricio R."/>
        </authorList>
    </citation>
    <scope>NUCLEOTIDE SEQUENCE [LARGE SCALE GENOMIC DNA]</scope>
    <source>
        <strain evidence="14">NE01/NJP1002.9</strain>
        <tissue evidence="14">Muscle</tissue>
    </source>
</reference>
<evidence type="ECO:0000256" key="2">
    <source>
        <dbReference type="ARBA" id="ARBA00022475"/>
    </source>
</evidence>
<evidence type="ECO:0000256" key="10">
    <source>
        <dbReference type="ARBA" id="ARBA00023224"/>
    </source>
</evidence>
<feature type="transmembrane region" description="Helical" evidence="12">
    <location>
        <begin position="352"/>
        <end position="370"/>
    </location>
</feature>
<dbReference type="PANTHER" id="PTHR24249:SF381">
    <property type="entry name" value="TRACE AMINE ASSOCIATED RECEPTOR 19P-RELATED"/>
    <property type="match status" value="1"/>
</dbReference>
<feature type="non-terminal residue" evidence="14">
    <location>
        <position position="1079"/>
    </location>
</feature>
<dbReference type="PANTHER" id="PTHR24249">
    <property type="entry name" value="HISTAMINE RECEPTOR-RELATED G-PROTEIN COUPLED RECEPTOR"/>
    <property type="match status" value="1"/>
</dbReference>
<keyword evidence="9" id="KW-0325">Glycoprotein</keyword>
<dbReference type="InterPro" id="IPR050569">
    <property type="entry name" value="TAAR"/>
</dbReference>
<evidence type="ECO:0000256" key="4">
    <source>
        <dbReference type="ARBA" id="ARBA00022989"/>
    </source>
</evidence>
<comment type="similarity">
    <text evidence="11">Belongs to the G-protein coupled receptor 1 family.</text>
</comment>
<dbReference type="EMBL" id="NHOQ01002129">
    <property type="protein sequence ID" value="PWA19409.1"/>
    <property type="molecule type" value="Genomic_DNA"/>
</dbReference>
<feature type="domain" description="G-protein coupled receptors family 1 profile" evidence="13">
    <location>
        <begin position="523"/>
        <end position="775"/>
    </location>
</feature>
<keyword evidence="2" id="KW-1003">Cell membrane</keyword>
<feature type="domain" description="G-protein coupled receptors family 1 profile" evidence="13">
    <location>
        <begin position="359"/>
        <end position="446"/>
    </location>
</feature>
<sequence length="1079" mass="120530">MLEETELCFPEFFNSSCKRLSIPHFEVVLIYIVLSSISVLTAFLNLLLIISISHFRQLHTPTNLLLLSLAISDFSVGLLLFFQTALIDGCWFLGDIMCTVYQYLAYVITSSSIGTMVLISFDRYVAICYPLHYSTKITRGRVKVCIFLCWMCSWVFQSLILMENLKQPGKYNSCIGECAFVISYIAGYADLAFSFIVPISVIVVLYLRVFVVALSQSRAMRSHVAAVSLRHSVTAKRSQVKAAKTLGLVVLVFLLCMCPYYCVALSGEGNSMSASSAAFVICLFYFNSCLNPIIYAFFYPWFRKSIKLIFTLQIFHHDSCDTSIMTQKLVKFCVVIFRCVILKNDLQQPGRYNSCYSECIIVINYIVGFVDMTFNLIFPITVIVVLYVRIFTVSAFQARAIRSQVAAPALQGPLTRMESEMRAARTLGVVVVMFLLCMYPYICFALTSQGQLLNVKSIKLIATLGILLPQCEAAGSLYINMEGAELCFPELLNTSCSKKNYPPSDKMFFSIIVCLISFLIMILNLLVIIAIMHFRQLHTSTNVLLLSLAFSDFIMGFLLFFQIYLNDCWHLGNIMCALITALGFTVASTSVQTLVLISIDRYIAICDPLHYPTKVTLKRTQVSVSLCWTCSLVYATVILKEDLEQPGRFNSCVGECTFEIGLTGFIVDLLLAFLLPITIIIILYVTVFVVAVSQIRAMRSHVTAVTHQRSGKGKPKKSEIKAARTLGVVILVFLLCLCPYFCVSVLSPESIFSSVSGAYLLILYYANSCLNPLIYALFYPWFRKSIKIIVTLKILKSGSSDANLLQTLSRPFLLSVIMGSLEEAELCFPQLLNSSCRKIMLPHSTSVLMYCLLSCVSWLTVTLNLLVIISISHFKQLHTPTNILLLSLAVSDFLVGFLIVFQLLLIDGCWYLGDFMCVLYYIIDYVITSASVENMVLISVDCYVAVCNPFQYPTTVTHKRVCVCISVCWMFSAICVFIVFKENLGQPGRFNSCIGECVVGFDETGGIIDILFFFIGPVTIIVILYVRVFVVAVSQARAMRSHVAAVSLQGSVRGNFKRSELKSARTLGILKAGSSQANI</sequence>
<feature type="transmembrane region" description="Helical" evidence="12">
    <location>
        <begin position="278"/>
        <end position="302"/>
    </location>
</feature>
<dbReference type="Pfam" id="PF00001">
    <property type="entry name" value="7tm_1"/>
    <property type="match status" value="3"/>
</dbReference>
<keyword evidence="15" id="KW-1185">Reference proteome</keyword>
<dbReference type="SMART" id="SM01381">
    <property type="entry name" value="7TM_GPCR_Srsx"/>
    <property type="match status" value="1"/>
</dbReference>
<gene>
    <name evidence="14" type="ORF">CCH79_00017163</name>
</gene>
<keyword evidence="7" id="KW-1015">Disulfide bond</keyword>
<feature type="transmembrane region" description="Helical" evidence="12">
    <location>
        <begin position="142"/>
        <end position="162"/>
    </location>
</feature>
<dbReference type="STRING" id="33528.ENSGAFP00000009914"/>
<feature type="transmembrane region" description="Helical" evidence="12">
    <location>
        <begin position="883"/>
        <end position="906"/>
    </location>
</feature>
<keyword evidence="5 11" id="KW-0297">G-protein coupled receptor</keyword>
<dbReference type="PROSITE" id="PS50262">
    <property type="entry name" value="G_PROTEIN_RECEP_F1_2"/>
    <property type="match status" value="4"/>
</dbReference>
<dbReference type="Gene3D" id="1.20.1070.10">
    <property type="entry name" value="Rhodopsin 7-helix transmembrane proteins"/>
    <property type="match status" value="4"/>
</dbReference>
<dbReference type="PROSITE" id="PS50096">
    <property type="entry name" value="IQ"/>
    <property type="match status" value="1"/>
</dbReference>
<keyword evidence="6 12" id="KW-0472">Membrane</keyword>
<evidence type="ECO:0000256" key="9">
    <source>
        <dbReference type="ARBA" id="ARBA00023180"/>
    </source>
</evidence>
<feature type="transmembrane region" description="Helical" evidence="12">
    <location>
        <begin position="103"/>
        <end position="121"/>
    </location>
</feature>
<protein>
    <recommendedName>
        <fullName evidence="13">G-protein coupled receptors family 1 profile domain-containing protein</fullName>
    </recommendedName>
</protein>
<feature type="transmembrane region" description="Helical" evidence="12">
    <location>
        <begin position="620"/>
        <end position="639"/>
    </location>
</feature>
<evidence type="ECO:0000313" key="15">
    <source>
        <dbReference type="Proteomes" id="UP000250572"/>
    </source>
</evidence>
<dbReference type="CDD" id="cd15055">
    <property type="entry name" value="7tmA_TAARs"/>
    <property type="match status" value="2"/>
</dbReference>
<dbReference type="PROSITE" id="PS00237">
    <property type="entry name" value="G_PROTEIN_RECEP_F1_1"/>
    <property type="match status" value="2"/>
</dbReference>
<feature type="transmembrane region" description="Helical" evidence="12">
    <location>
        <begin position="726"/>
        <end position="746"/>
    </location>
</feature>
<feature type="domain" description="G-protein coupled receptors family 1 profile" evidence="13">
    <location>
        <begin position="863"/>
        <end position="1079"/>
    </location>
</feature>
<dbReference type="SUPFAM" id="SSF81321">
    <property type="entry name" value="Family A G protein-coupled receptor-like"/>
    <property type="match status" value="4"/>
</dbReference>
<evidence type="ECO:0000256" key="1">
    <source>
        <dbReference type="ARBA" id="ARBA00004651"/>
    </source>
</evidence>